<dbReference type="OrthoDB" id="6500128at2759"/>
<feature type="transmembrane region" description="Helical" evidence="12">
    <location>
        <begin position="125"/>
        <end position="145"/>
    </location>
</feature>
<dbReference type="SUPFAM" id="SSF52540">
    <property type="entry name" value="P-loop containing nucleoside triphosphate hydrolases"/>
    <property type="match status" value="2"/>
</dbReference>
<reference evidence="15" key="1">
    <citation type="submission" date="2019-07" db="EMBL/GenBank/DDBJ databases">
        <title>Hyphodiscus hymeniophilus genome sequencing and assembly.</title>
        <authorList>
            <person name="Kramer G."/>
            <person name="Nodwell J."/>
        </authorList>
    </citation>
    <scope>NUCLEOTIDE SEQUENCE</scope>
    <source>
        <strain evidence="15">ATCC 34498</strain>
    </source>
</reference>
<evidence type="ECO:0000259" key="14">
    <source>
        <dbReference type="PROSITE" id="PS50929"/>
    </source>
</evidence>
<dbReference type="GO" id="GO:0016887">
    <property type="term" value="F:ATP hydrolysis activity"/>
    <property type="evidence" value="ECO:0007669"/>
    <property type="project" value="InterPro"/>
</dbReference>
<dbReference type="InterPro" id="IPR003439">
    <property type="entry name" value="ABC_transporter-like_ATP-bd"/>
</dbReference>
<feature type="region of interest" description="Disordered" evidence="11">
    <location>
        <begin position="365"/>
        <end position="407"/>
    </location>
</feature>
<dbReference type="Pfam" id="PF00005">
    <property type="entry name" value="ABC_tran"/>
    <property type="match status" value="2"/>
</dbReference>
<dbReference type="InterPro" id="IPR003593">
    <property type="entry name" value="AAA+_ATPase"/>
</dbReference>
<feature type="region of interest" description="Disordered" evidence="11">
    <location>
        <begin position="1405"/>
        <end position="1439"/>
    </location>
</feature>
<dbReference type="InterPro" id="IPR017871">
    <property type="entry name" value="ABC_transporter-like_CS"/>
</dbReference>
<feature type="transmembrane region" description="Helical" evidence="12">
    <location>
        <begin position="454"/>
        <end position="475"/>
    </location>
</feature>
<dbReference type="CDD" id="cd18596">
    <property type="entry name" value="ABC_6TM_VMR1_D1_like"/>
    <property type="match status" value="1"/>
</dbReference>
<proteinExistence type="inferred from homology"/>
<keyword evidence="6" id="KW-0547">Nucleotide-binding</keyword>
<evidence type="ECO:0000256" key="6">
    <source>
        <dbReference type="ARBA" id="ARBA00022741"/>
    </source>
</evidence>
<dbReference type="Pfam" id="PF00664">
    <property type="entry name" value="ABC_membrane"/>
    <property type="match status" value="2"/>
</dbReference>
<feature type="transmembrane region" description="Helical" evidence="12">
    <location>
        <begin position="100"/>
        <end position="119"/>
    </location>
</feature>
<feature type="transmembrane region" description="Helical" evidence="12">
    <location>
        <begin position="1225"/>
        <end position="1244"/>
    </location>
</feature>
<evidence type="ECO:0000256" key="3">
    <source>
        <dbReference type="ARBA" id="ARBA00022448"/>
    </source>
</evidence>
<evidence type="ECO:0000256" key="7">
    <source>
        <dbReference type="ARBA" id="ARBA00022840"/>
    </source>
</evidence>
<name>A0A9P6VCE7_9HELO</name>
<protein>
    <submittedName>
        <fullName evidence="15">Pleiotropic abc efflux transporter of multiple drugs YBT1</fullName>
    </submittedName>
</protein>
<dbReference type="GO" id="GO:0016020">
    <property type="term" value="C:membrane"/>
    <property type="evidence" value="ECO:0007669"/>
    <property type="project" value="UniProtKB-SubCell"/>
</dbReference>
<dbReference type="FunFam" id="3.40.50.300:FF:000825">
    <property type="entry name" value="ABC bile acid transporter"/>
    <property type="match status" value="1"/>
</dbReference>
<dbReference type="Gene3D" id="3.40.50.300">
    <property type="entry name" value="P-loop containing nucleotide triphosphate hydrolases"/>
    <property type="match status" value="2"/>
</dbReference>
<evidence type="ECO:0000256" key="5">
    <source>
        <dbReference type="ARBA" id="ARBA00022737"/>
    </source>
</evidence>
<dbReference type="SUPFAM" id="SSF90123">
    <property type="entry name" value="ABC transporter transmembrane region"/>
    <property type="match status" value="2"/>
</dbReference>
<comment type="caution">
    <text evidence="15">The sequence shown here is derived from an EMBL/GenBank/DDBJ whole genome shotgun (WGS) entry which is preliminary data.</text>
</comment>
<dbReference type="InterPro" id="IPR036640">
    <property type="entry name" value="ABC1_TM_sf"/>
</dbReference>
<evidence type="ECO:0000256" key="1">
    <source>
        <dbReference type="ARBA" id="ARBA00004141"/>
    </source>
</evidence>
<feature type="transmembrane region" description="Helical" evidence="12">
    <location>
        <begin position="312"/>
        <end position="329"/>
    </location>
</feature>
<accession>A0A9P6VCE7</accession>
<organism evidence="15 16">
    <name type="scientific">Hyphodiscus hymeniophilus</name>
    <dbReference type="NCBI Taxonomy" id="353542"/>
    <lineage>
        <taxon>Eukaryota</taxon>
        <taxon>Fungi</taxon>
        <taxon>Dikarya</taxon>
        <taxon>Ascomycota</taxon>
        <taxon>Pezizomycotina</taxon>
        <taxon>Leotiomycetes</taxon>
        <taxon>Helotiales</taxon>
        <taxon>Hyphodiscaceae</taxon>
        <taxon>Hyphodiscus</taxon>
    </lineage>
</organism>
<dbReference type="PROSITE" id="PS50893">
    <property type="entry name" value="ABC_TRANSPORTER_2"/>
    <property type="match status" value="2"/>
</dbReference>
<dbReference type="InterPro" id="IPR027417">
    <property type="entry name" value="P-loop_NTPase"/>
</dbReference>
<feature type="transmembrane region" description="Helical" evidence="12">
    <location>
        <begin position="1113"/>
        <end position="1132"/>
    </location>
</feature>
<feature type="domain" description="ABC transporter" evidence="13">
    <location>
        <begin position="620"/>
        <end position="872"/>
    </location>
</feature>
<feature type="compositionally biased region" description="Polar residues" evidence="11">
    <location>
        <begin position="1429"/>
        <end position="1439"/>
    </location>
</feature>
<dbReference type="PROSITE" id="PS00211">
    <property type="entry name" value="ABC_TRANSPORTER_1"/>
    <property type="match status" value="1"/>
</dbReference>
<keyword evidence="9 12" id="KW-0472">Membrane</keyword>
<evidence type="ECO:0000256" key="10">
    <source>
        <dbReference type="ARBA" id="ARBA00023180"/>
    </source>
</evidence>
<keyword evidence="16" id="KW-1185">Reference proteome</keyword>
<feature type="transmembrane region" description="Helical" evidence="12">
    <location>
        <begin position="66"/>
        <end position="88"/>
    </location>
</feature>
<dbReference type="Gene3D" id="1.20.1560.10">
    <property type="entry name" value="ABC transporter type 1, transmembrane domain"/>
    <property type="match status" value="2"/>
</dbReference>
<comment type="subcellular location">
    <subcellularLocation>
        <location evidence="1">Membrane</location>
        <topology evidence="1">Multi-pass membrane protein</topology>
    </subcellularLocation>
</comment>
<dbReference type="CDD" id="cd03250">
    <property type="entry name" value="ABCC_MRP_domain1"/>
    <property type="match status" value="1"/>
</dbReference>
<keyword evidence="4 12" id="KW-0812">Transmembrane</keyword>
<gene>
    <name evidence="15" type="ORF">D0Z07_8523</name>
</gene>
<dbReference type="GO" id="GO:0005737">
    <property type="term" value="C:cytoplasm"/>
    <property type="evidence" value="ECO:0007669"/>
    <property type="project" value="UniProtKB-ARBA"/>
</dbReference>
<dbReference type="InterPro" id="IPR011527">
    <property type="entry name" value="ABC1_TM_dom"/>
</dbReference>
<feature type="domain" description="ABC transmembrane type-1" evidence="14">
    <location>
        <begin position="1001"/>
        <end position="1252"/>
    </location>
</feature>
<dbReference type="PROSITE" id="PS50929">
    <property type="entry name" value="ABC_TM1F"/>
    <property type="match status" value="2"/>
</dbReference>
<keyword evidence="7" id="KW-0067">ATP-binding</keyword>
<evidence type="ECO:0000256" key="12">
    <source>
        <dbReference type="SAM" id="Phobius"/>
    </source>
</evidence>
<evidence type="ECO:0000313" key="16">
    <source>
        <dbReference type="Proteomes" id="UP000785200"/>
    </source>
</evidence>
<evidence type="ECO:0000256" key="9">
    <source>
        <dbReference type="ARBA" id="ARBA00023136"/>
    </source>
</evidence>
<dbReference type="EMBL" id="VNKQ01000018">
    <property type="protein sequence ID" value="KAG0645557.1"/>
    <property type="molecule type" value="Genomic_DNA"/>
</dbReference>
<sequence length="1560" mass="172868">MLELDSRSLAVGVAGLLLVLLLTSRSVFAIASHFRESKVKSEIYEDKDGVASRESMSAYSAKAPKILISIFTTLGFACATSLAVLGTLDRDQDSIFIQNWINVASWTFIVVQTVAIDLIRNTTKSYSLGICSGLSCIFLFASLLFQDARLLQDQSHPETLWKSVQIVLRSAQLVLSLFSAFGGISLPRRPDVFYNGIPVDNMLSHSAFDKFSFAWVAPVLLLAKKMKRLELKDLPTMDHYTRSKDLSRAWTAEPHSRKLWIEVILTHKWPLMTQWSLTLVAAFGNFAPQFVIFHILRILESRISGDPAPAEAWIWVVVLTFASIMQQWIESWLFWVSWSELAIPVRAQISALIFQKAMRRKDVKGASKGANMEHGDSPDMSGAAQGDTVAADTPELEGEEGDPKSKQSTVNLIGVDAKRVAEFCSFNNFFPGSLFKLIVSFAFLWTIIGWKALFAGFLAMSLTIPLNIFFSKRYAAAQDRLMKVRDVKMAVVTEALQGIRQIKFSALESNWHNKIGKVRGKELEEQWSVYVADTFLLFCWITSPILLSATSLAVYALLNGTLTPSVAFTAIGVFANLEVTLSVIPELTTDLIDAYISIERIERYLASPEIEVSTNDAPNISFENASIAWPSDEEKEAGDERYVLRNLNISFPEKELSVVSGKTGTGKSLMLAAILGEVDLLSGKINVPRPPLTRERHDHLATKDNWIIPSSIAFVAQIPWIENASIKDNILFGLPSDEERYNKVIEVCALRKDLDMLNDGENTEIGANGINLSGGQRWRVTFARALYSRAGILILDDIFSAVDAHVGRFIFEKGLTGELGIGRTRILVTHHVALVKSKTKYVVELGDGTIENAGLVEELEEDGRLDKIVSHQETDREVQDDEDPTAVNSEESSDSETIEQLKKVNSKVSPKKFVEDEIREKGRVKSAVYGAYMKASGGFPFWALALSAFAVLQVLTTGRSWWLKIWTGNDEKQAMTHAVGYSLHSQTLTSSYMPSNSTSPSSSQPGYSLGFYLGVYVAFSAASALVGIFRYYYVYTGAIRASRVLFDKLCFTILRTPLRWMDTVPLGRILNRFTADFNVVDSRLSNDFSFGMNNIFRLFGVIVAGIFVSPYVILLSVSLLSVCIYIASIYLMGAREVKRLESNAKSPIFEQFGSALTGVSTIRAFSKTDTYIERMFRKIDDHSKTFWYLWAFNRWMGVRMAFVGGFFATVVAAIILLLPNVDASLAGFALSFALEYGSTVIWAIRHYTNLELDMNAAERIIEYSNLETESLEGADPPAAWPSEGRLEVNDLVVAYAPDLPPVLKGLTFRVERNERVGVVGRTGAGKSSLTLALFRFLEASEGSIHIDGLDISKIKLHSLRSRLAIIPQDPVLFSGTVRSNLDAFDDHTDSELRDALERVHLVSPSAFTTPPNEIPDTESSSPIQSSSQNKNTNPFRSLTSPISEGGLNLSQGQRQLLCLARAIVSRPKIMVLDEATSAVDMATDTLIQRSIREEFGDSTLVVIAHRLSTIADFDKILVLDDGKVAEFGTPKDLMGIKVGVFKGMVGESGERSKLEEMILG</sequence>
<feature type="region of interest" description="Disordered" evidence="11">
    <location>
        <begin position="873"/>
        <end position="901"/>
    </location>
</feature>
<feature type="transmembrane region" description="Helical" evidence="12">
    <location>
        <begin position="941"/>
        <end position="962"/>
    </location>
</feature>
<feature type="domain" description="ABC transmembrane type-1" evidence="14">
    <location>
        <begin position="410"/>
        <end position="593"/>
    </location>
</feature>
<keyword evidence="5" id="KW-0677">Repeat</keyword>
<feature type="domain" description="ABC transporter" evidence="13">
    <location>
        <begin position="1286"/>
        <end position="1546"/>
    </location>
</feature>
<feature type="transmembrane region" description="Helical" evidence="12">
    <location>
        <begin position="553"/>
        <end position="577"/>
    </location>
</feature>
<evidence type="ECO:0000256" key="8">
    <source>
        <dbReference type="ARBA" id="ARBA00022989"/>
    </source>
</evidence>
<dbReference type="PANTHER" id="PTHR24223">
    <property type="entry name" value="ATP-BINDING CASSETTE SUB-FAMILY C"/>
    <property type="match status" value="1"/>
</dbReference>
<feature type="transmembrane region" description="Helical" evidence="12">
    <location>
        <begin position="1200"/>
        <end position="1219"/>
    </location>
</feature>
<dbReference type="GO" id="GO:0140359">
    <property type="term" value="F:ABC-type transporter activity"/>
    <property type="evidence" value="ECO:0007669"/>
    <property type="project" value="InterPro"/>
</dbReference>
<comment type="similarity">
    <text evidence="2">Belongs to the ABC transporter superfamily. ABCC family. Conjugate transporter (TC 3.A.1.208) subfamily.</text>
</comment>
<dbReference type="FunFam" id="1.20.1560.10:FF:000013">
    <property type="entry name" value="ABC transporter C family member 2"/>
    <property type="match status" value="1"/>
</dbReference>
<dbReference type="FunFam" id="3.40.50.300:FF:000610">
    <property type="entry name" value="Multidrug resistance-associated ABC transporter"/>
    <property type="match status" value="1"/>
</dbReference>
<evidence type="ECO:0000256" key="11">
    <source>
        <dbReference type="SAM" id="MobiDB-lite"/>
    </source>
</evidence>
<dbReference type="Proteomes" id="UP000785200">
    <property type="component" value="Unassembled WGS sequence"/>
</dbReference>
<feature type="transmembrane region" description="Helical" evidence="12">
    <location>
        <begin position="527"/>
        <end position="547"/>
    </location>
</feature>
<dbReference type="CDD" id="cd18604">
    <property type="entry name" value="ABC_6TM_VMR1_D2_like"/>
    <property type="match status" value="1"/>
</dbReference>
<dbReference type="PANTHER" id="PTHR24223:SF456">
    <property type="entry name" value="MULTIDRUG RESISTANCE-ASSOCIATED PROTEIN LETHAL(2)03659"/>
    <property type="match status" value="1"/>
</dbReference>
<evidence type="ECO:0000256" key="4">
    <source>
        <dbReference type="ARBA" id="ARBA00022692"/>
    </source>
</evidence>
<dbReference type="FunFam" id="1.20.1560.10:FF:000092">
    <property type="entry name" value="ABC bile acid transporter"/>
    <property type="match status" value="1"/>
</dbReference>
<feature type="transmembrane region" description="Helical" evidence="12">
    <location>
        <begin position="1009"/>
        <end position="1033"/>
    </location>
</feature>
<feature type="compositionally biased region" description="Low complexity" evidence="11">
    <location>
        <begin position="1419"/>
        <end position="1428"/>
    </location>
</feature>
<evidence type="ECO:0000259" key="13">
    <source>
        <dbReference type="PROSITE" id="PS50893"/>
    </source>
</evidence>
<dbReference type="SMART" id="SM00382">
    <property type="entry name" value="AAA"/>
    <property type="match status" value="2"/>
</dbReference>
<keyword evidence="3" id="KW-0813">Transport</keyword>
<evidence type="ECO:0000256" key="2">
    <source>
        <dbReference type="ARBA" id="ARBA00009726"/>
    </source>
</evidence>
<evidence type="ECO:0000313" key="15">
    <source>
        <dbReference type="EMBL" id="KAG0645557.1"/>
    </source>
</evidence>
<keyword evidence="10" id="KW-0325">Glycoprotein</keyword>
<dbReference type="CDD" id="cd03244">
    <property type="entry name" value="ABCC_MRP_domain2"/>
    <property type="match status" value="1"/>
</dbReference>
<dbReference type="InterPro" id="IPR050173">
    <property type="entry name" value="ABC_transporter_C-like"/>
</dbReference>
<dbReference type="GO" id="GO:0005524">
    <property type="term" value="F:ATP binding"/>
    <property type="evidence" value="ECO:0007669"/>
    <property type="project" value="UniProtKB-KW"/>
</dbReference>
<feature type="transmembrane region" description="Helical" evidence="12">
    <location>
        <begin position="428"/>
        <end position="448"/>
    </location>
</feature>
<keyword evidence="8 12" id="KW-1133">Transmembrane helix</keyword>